<dbReference type="PANTHER" id="PTHR28097:SF1">
    <property type="entry name" value="PHEROMONE A FACTOR RECEPTOR"/>
    <property type="match status" value="1"/>
</dbReference>
<comment type="caution">
    <text evidence="11">The sequence shown here is derived from an EMBL/GenBank/DDBJ whole genome shotgun (WGS) entry which is preliminary data.</text>
</comment>
<dbReference type="GO" id="GO:0004932">
    <property type="term" value="F:mating-type factor pheromone receptor activity"/>
    <property type="evidence" value="ECO:0007669"/>
    <property type="project" value="InterPro"/>
</dbReference>
<feature type="transmembrane region" description="Helical" evidence="10">
    <location>
        <begin position="260"/>
        <end position="282"/>
    </location>
</feature>
<organism evidence="11 12">
    <name type="scientific">Mycena pura</name>
    <dbReference type="NCBI Taxonomy" id="153505"/>
    <lineage>
        <taxon>Eukaryota</taxon>
        <taxon>Fungi</taxon>
        <taxon>Dikarya</taxon>
        <taxon>Basidiomycota</taxon>
        <taxon>Agaricomycotina</taxon>
        <taxon>Agaricomycetes</taxon>
        <taxon>Agaricomycetidae</taxon>
        <taxon>Agaricales</taxon>
        <taxon>Marasmiineae</taxon>
        <taxon>Mycenaceae</taxon>
        <taxon>Mycena</taxon>
    </lineage>
</organism>
<feature type="transmembrane region" description="Helical" evidence="10">
    <location>
        <begin position="107"/>
        <end position="128"/>
    </location>
</feature>
<keyword evidence="8 11" id="KW-0675">Receptor</keyword>
<dbReference type="AlphaFoldDB" id="A0AAD6UP01"/>
<dbReference type="GO" id="GO:0005886">
    <property type="term" value="C:plasma membrane"/>
    <property type="evidence" value="ECO:0007669"/>
    <property type="project" value="TreeGrafter"/>
</dbReference>
<keyword evidence="4 10" id="KW-0812">Transmembrane</keyword>
<keyword evidence="5 10" id="KW-1133">Transmembrane helix</keyword>
<evidence type="ECO:0000313" key="11">
    <source>
        <dbReference type="EMBL" id="KAJ7191659.1"/>
    </source>
</evidence>
<dbReference type="PANTHER" id="PTHR28097">
    <property type="entry name" value="PHEROMONE A FACTOR RECEPTOR"/>
    <property type="match status" value="1"/>
</dbReference>
<sequence>MPSALPALPFVAAALVLVTLPHHWRVGNIATLSIIAWLTVYDLISGINAIIWSGNADVIAPVWCDIVTKITVGAYVGLPCCCLCVAKRLNRIAYGIEMFPRGRWQRMLDIMVCWGLPMLVMAFVHYIVQGHRFDIVENIGCLSATYTSWPTIIIFSLPPMIAALLALFFCLLALSKLIRRRLALIFVFHRPNPALTPSRYIRLMAMAFFLGLWSTVVPITTSYHRYSRGLKPYVSFDFVHEDFSSIRQYTTDRIFPADLLTIYIIWGSIPLSSLPFFLLFGLSKDATKDYQACAAWVCRMVFRRSAPPILAVNTAIDSELDISCSSYGGHPGDTEKYGRESFDDHDYGPGVSLYMNKFDIKAGDQDPQRGLYTSV</sequence>
<evidence type="ECO:0000256" key="3">
    <source>
        <dbReference type="ARBA" id="ARBA00022507"/>
    </source>
</evidence>
<dbReference type="Proteomes" id="UP001219525">
    <property type="component" value="Unassembled WGS sequence"/>
</dbReference>
<gene>
    <name evidence="11" type="ORF">GGX14DRAFT_600184</name>
</gene>
<evidence type="ECO:0000256" key="1">
    <source>
        <dbReference type="ARBA" id="ARBA00004141"/>
    </source>
</evidence>
<feature type="transmembrane region" description="Helical" evidence="10">
    <location>
        <begin position="66"/>
        <end position="86"/>
    </location>
</feature>
<keyword evidence="9" id="KW-0807">Transducer</keyword>
<feature type="transmembrane region" description="Helical" evidence="10">
    <location>
        <begin position="148"/>
        <end position="174"/>
    </location>
</feature>
<comment type="subcellular location">
    <subcellularLocation>
        <location evidence="1">Membrane</location>
        <topology evidence="1">Multi-pass membrane protein</topology>
    </subcellularLocation>
</comment>
<feature type="transmembrane region" description="Helical" evidence="10">
    <location>
        <begin position="200"/>
        <end position="220"/>
    </location>
</feature>
<keyword evidence="7 10" id="KW-0472">Membrane</keyword>
<keyword evidence="6" id="KW-0297">G-protein coupled receptor</keyword>
<evidence type="ECO:0000256" key="4">
    <source>
        <dbReference type="ARBA" id="ARBA00022692"/>
    </source>
</evidence>
<evidence type="ECO:0000256" key="10">
    <source>
        <dbReference type="SAM" id="Phobius"/>
    </source>
</evidence>
<dbReference type="InterPro" id="IPR001499">
    <property type="entry name" value="GPCR_STE3"/>
</dbReference>
<evidence type="ECO:0000256" key="7">
    <source>
        <dbReference type="ARBA" id="ARBA00023136"/>
    </source>
</evidence>
<dbReference type="Pfam" id="PF02076">
    <property type="entry name" value="STE3"/>
    <property type="match status" value="1"/>
</dbReference>
<feature type="transmembrane region" description="Helical" evidence="10">
    <location>
        <begin position="6"/>
        <end position="22"/>
    </location>
</feature>
<comment type="similarity">
    <text evidence="2">Belongs to the G-protein coupled receptor 4 family.</text>
</comment>
<dbReference type="EMBL" id="JARJCW010000130">
    <property type="protein sequence ID" value="KAJ7191659.1"/>
    <property type="molecule type" value="Genomic_DNA"/>
</dbReference>
<dbReference type="PRINTS" id="PR00899">
    <property type="entry name" value="GPCRSTE3"/>
</dbReference>
<evidence type="ECO:0000256" key="9">
    <source>
        <dbReference type="ARBA" id="ARBA00023224"/>
    </source>
</evidence>
<dbReference type="GO" id="GO:0000750">
    <property type="term" value="P:pheromone-dependent signal transduction involved in conjugation with cellular fusion"/>
    <property type="evidence" value="ECO:0007669"/>
    <property type="project" value="TreeGrafter"/>
</dbReference>
<proteinExistence type="inferred from homology"/>
<evidence type="ECO:0000313" key="12">
    <source>
        <dbReference type="Proteomes" id="UP001219525"/>
    </source>
</evidence>
<keyword evidence="12" id="KW-1185">Reference proteome</keyword>
<name>A0AAD6UP01_9AGAR</name>
<keyword evidence="3" id="KW-0589">Pheromone response</keyword>
<evidence type="ECO:0000256" key="8">
    <source>
        <dbReference type="ARBA" id="ARBA00023170"/>
    </source>
</evidence>
<protein>
    <submittedName>
        <fullName evidence="11">Pheromone A receptor-domain-containing protein</fullName>
    </submittedName>
</protein>
<accession>A0AAD6UP01</accession>
<evidence type="ECO:0000256" key="6">
    <source>
        <dbReference type="ARBA" id="ARBA00023040"/>
    </source>
</evidence>
<evidence type="ECO:0000256" key="5">
    <source>
        <dbReference type="ARBA" id="ARBA00022989"/>
    </source>
</evidence>
<feature type="transmembrane region" description="Helical" evidence="10">
    <location>
        <begin position="34"/>
        <end position="54"/>
    </location>
</feature>
<dbReference type="CDD" id="cd14966">
    <property type="entry name" value="7tmD_STE3"/>
    <property type="match status" value="1"/>
</dbReference>
<evidence type="ECO:0000256" key="2">
    <source>
        <dbReference type="ARBA" id="ARBA00011085"/>
    </source>
</evidence>
<reference evidence="11" key="1">
    <citation type="submission" date="2023-03" db="EMBL/GenBank/DDBJ databases">
        <title>Massive genome expansion in bonnet fungi (Mycena s.s.) driven by repeated elements and novel gene families across ecological guilds.</title>
        <authorList>
            <consortium name="Lawrence Berkeley National Laboratory"/>
            <person name="Harder C.B."/>
            <person name="Miyauchi S."/>
            <person name="Viragh M."/>
            <person name="Kuo A."/>
            <person name="Thoen E."/>
            <person name="Andreopoulos B."/>
            <person name="Lu D."/>
            <person name="Skrede I."/>
            <person name="Drula E."/>
            <person name="Henrissat B."/>
            <person name="Morin E."/>
            <person name="Kohler A."/>
            <person name="Barry K."/>
            <person name="LaButti K."/>
            <person name="Morin E."/>
            <person name="Salamov A."/>
            <person name="Lipzen A."/>
            <person name="Mereny Z."/>
            <person name="Hegedus B."/>
            <person name="Baldrian P."/>
            <person name="Stursova M."/>
            <person name="Weitz H."/>
            <person name="Taylor A."/>
            <person name="Grigoriev I.V."/>
            <person name="Nagy L.G."/>
            <person name="Martin F."/>
            <person name="Kauserud H."/>
        </authorList>
    </citation>
    <scope>NUCLEOTIDE SEQUENCE</scope>
    <source>
        <strain evidence="11">9144</strain>
    </source>
</reference>